<evidence type="ECO:0000313" key="1">
    <source>
        <dbReference type="EMBL" id="MFC4334198.1"/>
    </source>
</evidence>
<evidence type="ECO:0000313" key="2">
    <source>
        <dbReference type="Proteomes" id="UP001595823"/>
    </source>
</evidence>
<dbReference type="Proteomes" id="UP001595823">
    <property type="component" value="Unassembled WGS sequence"/>
</dbReference>
<evidence type="ECO:0008006" key="3">
    <source>
        <dbReference type="Google" id="ProtNLM"/>
    </source>
</evidence>
<protein>
    <recommendedName>
        <fullName evidence="3">Lipoprotein</fullName>
    </recommendedName>
</protein>
<keyword evidence="2" id="KW-1185">Reference proteome</keyword>
<comment type="caution">
    <text evidence="1">The sequence shown here is derived from an EMBL/GenBank/DDBJ whole genome shotgun (WGS) entry which is preliminary data.</text>
</comment>
<accession>A0ABV8TTW6</accession>
<sequence length="296" mass="31035">MIALAGLAAAGCGADRPGTAGDAGDPADYGPHDEKVIAAWEEQRSDLLDDGLRLMDSPYRFDGDRGGGTVEYIVDIDFPRQHGDTTVAGQSLEEDFPALGAEDSLERFVFGVNSPDPCPDEGEEATSTEEEGEEGVASAVADCQTVTITEIAAETDVRWTNDGPAEVPVWTFTAEDAAKGFTALAVDLPEPDEAPTLEVGGGEPPEGSVPATYIAEAGDKGLSVAYGVSSCDGDVVPSVTETGEIVIVYGTAESEEDVCDMMMRYEEVALPLESPLDGRMVVDGWSGRVLRAGSLY</sequence>
<dbReference type="EMBL" id="JBHSDK010000003">
    <property type="protein sequence ID" value="MFC4334198.1"/>
    <property type="molecule type" value="Genomic_DNA"/>
</dbReference>
<proteinExistence type="predicted"/>
<gene>
    <name evidence="1" type="ORF">ACFPET_03200</name>
</gene>
<dbReference type="RefSeq" id="WP_380617934.1">
    <property type="nucleotide sequence ID" value="NZ_JBHSDK010000003.1"/>
</dbReference>
<reference evidence="2" key="1">
    <citation type="journal article" date="2019" name="Int. J. Syst. Evol. Microbiol.">
        <title>The Global Catalogue of Microorganisms (GCM) 10K type strain sequencing project: providing services to taxonomists for standard genome sequencing and annotation.</title>
        <authorList>
            <consortium name="The Broad Institute Genomics Platform"/>
            <consortium name="The Broad Institute Genome Sequencing Center for Infectious Disease"/>
            <person name="Wu L."/>
            <person name="Ma J."/>
        </authorList>
    </citation>
    <scope>NUCLEOTIDE SEQUENCE [LARGE SCALE GENOMIC DNA]</scope>
    <source>
        <strain evidence="2">IBRC-M 10908</strain>
    </source>
</reference>
<organism evidence="1 2">
    <name type="scientific">Salininema proteolyticum</name>
    <dbReference type="NCBI Taxonomy" id="1607685"/>
    <lineage>
        <taxon>Bacteria</taxon>
        <taxon>Bacillati</taxon>
        <taxon>Actinomycetota</taxon>
        <taxon>Actinomycetes</taxon>
        <taxon>Glycomycetales</taxon>
        <taxon>Glycomycetaceae</taxon>
        <taxon>Salininema</taxon>
    </lineage>
</organism>
<name>A0ABV8TTW6_9ACTN</name>